<keyword evidence="3" id="KW-1185">Reference proteome</keyword>
<feature type="compositionally biased region" description="Acidic residues" evidence="1">
    <location>
        <begin position="480"/>
        <end position="509"/>
    </location>
</feature>
<feature type="compositionally biased region" description="Polar residues" evidence="1">
    <location>
        <begin position="533"/>
        <end position="550"/>
    </location>
</feature>
<dbReference type="SUPFAM" id="SSF57889">
    <property type="entry name" value="Cysteine-rich domain"/>
    <property type="match status" value="1"/>
</dbReference>
<accession>A0AAD6FSR7</accession>
<dbReference type="PANTHER" id="PTHR33480">
    <property type="entry name" value="SET DOMAIN-CONTAINING PROTEIN-RELATED"/>
    <property type="match status" value="1"/>
</dbReference>
<sequence length="624" mass="70443">MTQRSRRKTPEQDAIDHIILGRDKPFLEARFINTFKGRDVFTREYIAPSTFVVEYRGILGCHHVLTSAVISSLDNCHDCTGPVSSLKWIGFMCKLCSTSWHKTCFIKNNESPMKDICLSSNEGSVSDKDYIPETASSSDGSSADEDCPPDSEANTDWDHLIATIRDSKPPHCKTAPTVSTKNCVEQQDTDATTSDKFQLHEHFIPDMASSSDNEPTTSNPQNLTTAVTESHYSERDVQLLHKYLEKKSATSMENLQKNETSQSYAELTRVTLAQIIIFNRRRAGEVSKMTLEAFMKRDQTELHEDIAVSLSPFEQKLAKHFSRVEIMGKRGRKVAILLNPEVVSATTLLADKRDLCNVHKDNPFLFGRSQCPSTSFYRGQDCIRLFARQCGAKNPEYLRSTQLRKHVATLSQILNLKNNELDQLANFLGHDIRVHRDFYPLPEATIEIAKISKILLAMEKGSLAAYQGKSLDEIEIEDELEPDLEEVQGENIDGDDEDDGDEEKDNEEPDPAHGVRGERKKMKPIQEEAMSSEGKTNQLDSQGEITSSKAVHQGRSVKRPWSKNEVNAVLKHFKAHITKGHLASKLECEQCKLAEDPILRERSVQNIRDCVRNRGLMFKRKSVS</sequence>
<gene>
    <name evidence="2" type="ORF">JOQ06_008889</name>
</gene>
<evidence type="ECO:0000313" key="3">
    <source>
        <dbReference type="Proteomes" id="UP001219934"/>
    </source>
</evidence>
<feature type="region of interest" description="Disordered" evidence="1">
    <location>
        <begin position="480"/>
        <end position="560"/>
    </location>
</feature>
<comment type="caution">
    <text evidence="2">The sequence shown here is derived from an EMBL/GenBank/DDBJ whole genome shotgun (WGS) entry which is preliminary data.</text>
</comment>
<protein>
    <submittedName>
        <fullName evidence="2">Uncharacterized protein</fullName>
    </submittedName>
</protein>
<dbReference type="EMBL" id="JAPTMU010000002">
    <property type="protein sequence ID" value="KAJ4946846.1"/>
    <property type="molecule type" value="Genomic_DNA"/>
</dbReference>
<feature type="compositionally biased region" description="Polar residues" evidence="1">
    <location>
        <begin position="208"/>
        <end position="230"/>
    </location>
</feature>
<dbReference type="AlphaFoldDB" id="A0AAD6FSR7"/>
<dbReference type="InterPro" id="IPR046349">
    <property type="entry name" value="C1-like_sf"/>
</dbReference>
<proteinExistence type="predicted"/>
<name>A0AAD6FSR7_9TELE</name>
<feature type="compositionally biased region" description="Acidic residues" evidence="1">
    <location>
        <begin position="142"/>
        <end position="155"/>
    </location>
</feature>
<dbReference type="Proteomes" id="UP001219934">
    <property type="component" value="Unassembled WGS sequence"/>
</dbReference>
<feature type="region of interest" description="Disordered" evidence="1">
    <location>
        <begin position="128"/>
        <end position="155"/>
    </location>
</feature>
<organism evidence="2 3">
    <name type="scientific">Pogonophryne albipinna</name>
    <dbReference type="NCBI Taxonomy" id="1090488"/>
    <lineage>
        <taxon>Eukaryota</taxon>
        <taxon>Metazoa</taxon>
        <taxon>Chordata</taxon>
        <taxon>Craniata</taxon>
        <taxon>Vertebrata</taxon>
        <taxon>Euteleostomi</taxon>
        <taxon>Actinopterygii</taxon>
        <taxon>Neopterygii</taxon>
        <taxon>Teleostei</taxon>
        <taxon>Neoteleostei</taxon>
        <taxon>Acanthomorphata</taxon>
        <taxon>Eupercaria</taxon>
        <taxon>Perciformes</taxon>
        <taxon>Notothenioidei</taxon>
        <taxon>Pogonophryne</taxon>
    </lineage>
</organism>
<dbReference type="PANTHER" id="PTHR33480:SF5">
    <property type="entry name" value="SI:DKEY-51D8.9"/>
    <property type="match status" value="1"/>
</dbReference>
<reference evidence="2" key="1">
    <citation type="submission" date="2022-11" db="EMBL/GenBank/DDBJ databases">
        <title>Chromosome-level genome of Pogonophryne albipinna.</title>
        <authorList>
            <person name="Jo E."/>
        </authorList>
    </citation>
    <scope>NUCLEOTIDE SEQUENCE</scope>
    <source>
        <strain evidence="2">SGF0006</strain>
        <tissue evidence="2">Muscle</tissue>
    </source>
</reference>
<feature type="region of interest" description="Disordered" evidence="1">
    <location>
        <begin position="167"/>
        <end position="231"/>
    </location>
</feature>
<evidence type="ECO:0000256" key="1">
    <source>
        <dbReference type="SAM" id="MobiDB-lite"/>
    </source>
</evidence>
<feature type="compositionally biased region" description="Polar residues" evidence="1">
    <location>
        <begin position="176"/>
        <end position="196"/>
    </location>
</feature>
<evidence type="ECO:0000313" key="2">
    <source>
        <dbReference type="EMBL" id="KAJ4946846.1"/>
    </source>
</evidence>